<dbReference type="InterPro" id="IPR002073">
    <property type="entry name" value="PDEase_catalytic_dom"/>
</dbReference>
<dbReference type="GO" id="GO:0046872">
    <property type="term" value="F:metal ion binding"/>
    <property type="evidence" value="ECO:0007669"/>
    <property type="project" value="UniProtKB-KW"/>
</dbReference>
<evidence type="ECO:0000313" key="5">
    <source>
        <dbReference type="Proteomes" id="UP000000707"/>
    </source>
</evidence>
<gene>
    <name evidence="4" type="ORF">CANTEDRAFT_131639</name>
</gene>
<evidence type="ECO:0000313" key="4">
    <source>
        <dbReference type="EMBL" id="EGV62265.1"/>
    </source>
</evidence>
<dbReference type="InterPro" id="IPR023174">
    <property type="entry name" value="PDEase_CS"/>
</dbReference>
<dbReference type="HOGENOM" id="CLU_028903_0_0_1"/>
<name>G3B7F7_CANTC</name>
<keyword evidence="2" id="KW-0378">Hydrolase</keyword>
<dbReference type="SUPFAM" id="SSF109604">
    <property type="entry name" value="HD-domain/PDEase-like"/>
    <property type="match status" value="1"/>
</dbReference>
<dbReference type="PROSITE" id="PS51845">
    <property type="entry name" value="PDEASE_I_2"/>
    <property type="match status" value="1"/>
</dbReference>
<dbReference type="EMBL" id="GL996527">
    <property type="protein sequence ID" value="EGV62265.1"/>
    <property type="molecule type" value="Genomic_DNA"/>
</dbReference>
<dbReference type="GO" id="GO:0007165">
    <property type="term" value="P:signal transduction"/>
    <property type="evidence" value="ECO:0007669"/>
    <property type="project" value="InterPro"/>
</dbReference>
<evidence type="ECO:0000259" key="3">
    <source>
        <dbReference type="PROSITE" id="PS51845"/>
    </source>
</evidence>
<accession>G3B7F7</accession>
<feature type="domain" description="PDEase" evidence="3">
    <location>
        <begin position="1"/>
        <end position="353"/>
    </location>
</feature>
<dbReference type="CDD" id="cd00077">
    <property type="entry name" value="HDc"/>
    <property type="match status" value="1"/>
</dbReference>
<dbReference type="InterPro" id="IPR003607">
    <property type="entry name" value="HD/PDEase_dom"/>
</dbReference>
<dbReference type="PROSITE" id="PS00126">
    <property type="entry name" value="PDEASE_I_1"/>
    <property type="match status" value="1"/>
</dbReference>
<protein>
    <submittedName>
        <fullName evidence="4">HD-domain/PDEase-like protein</fullName>
    </submittedName>
</protein>
<evidence type="ECO:0000256" key="1">
    <source>
        <dbReference type="ARBA" id="ARBA00022723"/>
    </source>
</evidence>
<dbReference type="InterPro" id="IPR036971">
    <property type="entry name" value="PDEase_catalytic_dom_sf"/>
</dbReference>
<dbReference type="AlphaFoldDB" id="G3B7F7"/>
<dbReference type="Gene3D" id="1.10.1300.10">
    <property type="entry name" value="3'5'-cyclic nucleotide phosphodiesterase, catalytic domain"/>
    <property type="match status" value="1"/>
</dbReference>
<dbReference type="SMART" id="SM00471">
    <property type="entry name" value="HDc"/>
    <property type="match status" value="1"/>
</dbReference>
<proteinExistence type="predicted"/>
<evidence type="ECO:0000256" key="2">
    <source>
        <dbReference type="ARBA" id="ARBA00022801"/>
    </source>
</evidence>
<dbReference type="Pfam" id="PF00233">
    <property type="entry name" value="PDEase_I"/>
    <property type="match status" value="1"/>
</dbReference>
<dbReference type="GO" id="GO:0004114">
    <property type="term" value="F:3',5'-cyclic-nucleotide phosphodiesterase activity"/>
    <property type="evidence" value="ECO:0007669"/>
    <property type="project" value="InterPro"/>
</dbReference>
<sequence length="355" mass="40204">MVRDSYKNGNPFHNFRHAVDVLQACFHYVIRLGYLSPFTQFQSDPKADELICLKAEKFGNAVELISMKAATRVPPTSSAAETPDTEDTSLNLVSTLALLVAALGHDVGHPGVTNQFLVKHSSPTSLVFNERSVLESFHTSVFLNKILVVNWPQFLQLKIDTNLKLIVKELIITCILATDMAEHFDYIDKLNKFNDIHHHHHHHQGTYSTTDSTSSASSRTIANSFDIQNRTNQVKLISSLLIKCADISNVTRPLRVSAQWASVLSREFDEVSKVEEKITDSGKQFSIKYDKVPMFLVDILQANPTIHKGQMFFINTFAENLFNNISELLPPLKFTGEIVQENKDYWLKRDSNRNK</sequence>
<keyword evidence="1" id="KW-0479">Metal-binding</keyword>
<keyword evidence="5" id="KW-1185">Reference proteome</keyword>
<organism evidence="5">
    <name type="scientific">Candida tenuis (strain ATCC 10573 / BCRC 21748 / CBS 615 / JCM 9827 / NBRC 10315 / NRRL Y-1498 / VKM Y-70)</name>
    <name type="common">Yeast</name>
    <name type="synonym">Yamadazyma tenuis</name>
    <dbReference type="NCBI Taxonomy" id="590646"/>
    <lineage>
        <taxon>Eukaryota</taxon>
        <taxon>Fungi</taxon>
        <taxon>Dikarya</taxon>
        <taxon>Ascomycota</taxon>
        <taxon>Saccharomycotina</taxon>
        <taxon>Pichiomycetes</taxon>
        <taxon>Debaryomycetaceae</taxon>
        <taxon>Yamadazyma</taxon>
    </lineage>
</organism>
<dbReference type="OrthoDB" id="546632at2759"/>
<dbReference type="PANTHER" id="PTHR11347">
    <property type="entry name" value="CYCLIC NUCLEOTIDE PHOSPHODIESTERASE"/>
    <property type="match status" value="1"/>
</dbReference>
<dbReference type="Proteomes" id="UP000000707">
    <property type="component" value="Unassembled WGS sequence"/>
</dbReference>
<reference evidence="4 5" key="1">
    <citation type="journal article" date="2011" name="Proc. Natl. Acad. Sci. U.S.A.">
        <title>Comparative genomics of xylose-fermenting fungi for enhanced biofuel production.</title>
        <authorList>
            <person name="Wohlbach D.J."/>
            <person name="Kuo A."/>
            <person name="Sato T.K."/>
            <person name="Potts K.M."/>
            <person name="Salamov A.A."/>
            <person name="LaButti K.M."/>
            <person name="Sun H."/>
            <person name="Clum A."/>
            <person name="Pangilinan J.L."/>
            <person name="Lindquist E.A."/>
            <person name="Lucas S."/>
            <person name="Lapidus A."/>
            <person name="Jin M."/>
            <person name="Gunawan C."/>
            <person name="Balan V."/>
            <person name="Dale B.E."/>
            <person name="Jeffries T.W."/>
            <person name="Zinkel R."/>
            <person name="Barry K.W."/>
            <person name="Grigoriev I.V."/>
            <person name="Gasch A.P."/>
        </authorList>
    </citation>
    <scope>NUCLEOTIDE SEQUENCE [LARGE SCALE GENOMIC DNA]</scope>
    <source>
        <strain evidence="5">ATCC 10573 / BCRC 21748 / CBS 615 / JCM 9827 / NBRC 10315 / NRRL Y-1498 / VKM Y-70</strain>
    </source>
</reference>